<evidence type="ECO:0000313" key="8">
    <source>
        <dbReference type="Proteomes" id="UP000738126"/>
    </source>
</evidence>
<name>A0ABS1EB17_9GAMM</name>
<dbReference type="InterPro" id="IPR035996">
    <property type="entry name" value="4pyrrol_Methylase_sf"/>
</dbReference>
<protein>
    <submittedName>
        <fullName evidence="7">Bifunctional cobalt-precorrin-7 (C(5))-methyltransferase/cobalt-precorrin-6B (C(15))-methyltransferase</fullName>
    </submittedName>
</protein>
<keyword evidence="8" id="KW-1185">Reference proteome</keyword>
<dbReference type="Pfam" id="PF00590">
    <property type="entry name" value="TP_methylase"/>
    <property type="match status" value="1"/>
</dbReference>
<comment type="caution">
    <text evidence="7">The sequence shown here is derived from an EMBL/GenBank/DDBJ whole genome shotgun (WGS) entry which is preliminary data.</text>
</comment>
<accession>A0ABS1EB17</accession>
<dbReference type="NCBIfam" id="TIGR02467">
    <property type="entry name" value="CbiE"/>
    <property type="match status" value="1"/>
</dbReference>
<dbReference type="InterPro" id="IPR012818">
    <property type="entry name" value="CbiE"/>
</dbReference>
<proteinExistence type="predicted"/>
<feature type="domain" description="Tetrapyrrole methylase" evidence="6">
    <location>
        <begin position="14"/>
        <end position="201"/>
    </location>
</feature>
<dbReference type="NCBIfam" id="TIGR02469">
    <property type="entry name" value="CbiT"/>
    <property type="match status" value="1"/>
</dbReference>
<organism evidence="7 8">
    <name type="scientific">Halorhodospira neutriphila</name>
    <dbReference type="NCBI Taxonomy" id="168379"/>
    <lineage>
        <taxon>Bacteria</taxon>
        <taxon>Pseudomonadati</taxon>
        <taxon>Pseudomonadota</taxon>
        <taxon>Gammaproteobacteria</taxon>
        <taxon>Chromatiales</taxon>
        <taxon>Ectothiorhodospiraceae</taxon>
        <taxon>Halorhodospira</taxon>
    </lineage>
</organism>
<dbReference type="InterPro" id="IPR014008">
    <property type="entry name" value="Cbl_synth_MTase_CbiT"/>
</dbReference>
<evidence type="ECO:0000313" key="7">
    <source>
        <dbReference type="EMBL" id="MBK1727194.1"/>
    </source>
</evidence>
<dbReference type="Proteomes" id="UP000738126">
    <property type="component" value="Unassembled WGS sequence"/>
</dbReference>
<dbReference type="InterPro" id="IPR014776">
    <property type="entry name" value="4pyrrole_Mease_sub2"/>
</dbReference>
<dbReference type="EMBL" id="NRSH01000111">
    <property type="protein sequence ID" value="MBK1727194.1"/>
    <property type="molecule type" value="Genomic_DNA"/>
</dbReference>
<keyword evidence="4" id="KW-0808">Transferase</keyword>
<dbReference type="RefSeq" id="WP_200259985.1">
    <property type="nucleotide sequence ID" value="NZ_NRSH01000111.1"/>
</dbReference>
<dbReference type="Gene3D" id="3.30.950.10">
    <property type="entry name" value="Methyltransferase, Cobalt-precorrin-4 Transmethylase, Domain 2"/>
    <property type="match status" value="1"/>
</dbReference>
<dbReference type="CDD" id="cd02440">
    <property type="entry name" value="AdoMet_MTases"/>
    <property type="match status" value="1"/>
</dbReference>
<evidence type="ECO:0000256" key="4">
    <source>
        <dbReference type="ARBA" id="ARBA00022679"/>
    </source>
</evidence>
<dbReference type="Gene3D" id="3.40.50.150">
    <property type="entry name" value="Vaccinia Virus protein VP39"/>
    <property type="match status" value="1"/>
</dbReference>
<dbReference type="InterPro" id="IPR000878">
    <property type="entry name" value="4pyrrol_Mease"/>
</dbReference>
<evidence type="ECO:0000256" key="5">
    <source>
        <dbReference type="ARBA" id="ARBA00022691"/>
    </source>
</evidence>
<dbReference type="PANTHER" id="PTHR43182">
    <property type="entry name" value="COBALT-PRECORRIN-6B C(15)-METHYLTRANSFERASE (DECARBOXYLATING)"/>
    <property type="match status" value="1"/>
</dbReference>
<dbReference type="CDD" id="cd11644">
    <property type="entry name" value="Precorrin-6Y-MT"/>
    <property type="match status" value="1"/>
</dbReference>
<evidence type="ECO:0000256" key="1">
    <source>
        <dbReference type="ARBA" id="ARBA00004953"/>
    </source>
</evidence>
<dbReference type="PANTHER" id="PTHR43182:SF1">
    <property type="entry name" value="COBALT-PRECORRIN-7 C(5)-METHYLTRANSFERASE"/>
    <property type="match status" value="1"/>
</dbReference>
<dbReference type="InterPro" id="IPR050714">
    <property type="entry name" value="Cobalamin_biosynth_MTase"/>
</dbReference>
<dbReference type="Gene3D" id="3.40.1010.10">
    <property type="entry name" value="Cobalt-precorrin-4 Transmethylase, Domain 1"/>
    <property type="match status" value="1"/>
</dbReference>
<dbReference type="InterPro" id="IPR006365">
    <property type="entry name" value="Cbl_synth_CobL"/>
</dbReference>
<keyword evidence="2" id="KW-0169">Cobalamin biosynthesis</keyword>
<dbReference type="SUPFAM" id="SSF53335">
    <property type="entry name" value="S-adenosyl-L-methionine-dependent methyltransferases"/>
    <property type="match status" value="1"/>
</dbReference>
<evidence type="ECO:0000259" key="6">
    <source>
        <dbReference type="Pfam" id="PF00590"/>
    </source>
</evidence>
<dbReference type="InterPro" id="IPR014777">
    <property type="entry name" value="4pyrrole_Mease_sub1"/>
</dbReference>
<comment type="pathway">
    <text evidence="1">Cofactor biosynthesis; adenosylcobalamin biosynthesis.</text>
</comment>
<keyword evidence="5" id="KW-0949">S-adenosyl-L-methionine</keyword>
<dbReference type="SUPFAM" id="SSF53790">
    <property type="entry name" value="Tetrapyrrole methylase"/>
    <property type="match status" value="1"/>
</dbReference>
<evidence type="ECO:0000256" key="2">
    <source>
        <dbReference type="ARBA" id="ARBA00022573"/>
    </source>
</evidence>
<gene>
    <name evidence="7" type="ORF">CKO13_09220</name>
</gene>
<dbReference type="PIRSF" id="PIRSF036428">
    <property type="entry name" value="CobL"/>
    <property type="match status" value="1"/>
</dbReference>
<reference evidence="7 8" key="1">
    <citation type="journal article" date="2020" name="Microorganisms">
        <title>Osmotic Adaptation and Compatible Solute Biosynthesis of Phototrophic Bacteria as Revealed from Genome Analyses.</title>
        <authorList>
            <person name="Imhoff J.F."/>
            <person name="Rahn T."/>
            <person name="Kunzel S."/>
            <person name="Keller A."/>
            <person name="Neulinger S.C."/>
        </authorList>
    </citation>
    <scope>NUCLEOTIDE SEQUENCE [LARGE SCALE GENOMIC DNA]</scope>
    <source>
        <strain evidence="7 8">DSM 15116</strain>
    </source>
</reference>
<sequence>MAGSEAGGTPEAWLSLIGLGEDGLEGLSPAARGLLGAARLVVGGRRHLALAEPLIHGETLAWASPLTATIPRLLERRGEPVAVLASGDPFLFGVGATLRRHLPAAEMRCLPQPSSIALAAARLGWAQQECALIALGGRPLASLRPLLQPGRRVLALSAGAETPGQVAQALVEWGFGPSRMALLEALGGPHERVRHTTARDFALDGIQALNLVAVEVAAEPGARILPCAPGLPEAWFEHDGQITKREVRALTLASLRPRADERLWDIGCGCGSVAVEWLLAEPSTQALAVERRGERAAAAARNAAALGVPRLEVRTGEAREALAEAPAPDAVFLGGGVHDPALIEACYAALPAGGRLVANSVTLESEQAIQAAWQRYGGTLTRLSVERAEPLGRLHAYRPAMPILQWAVEKDGL</sequence>
<keyword evidence="3" id="KW-0489">Methyltransferase</keyword>
<dbReference type="InterPro" id="IPR029063">
    <property type="entry name" value="SAM-dependent_MTases_sf"/>
</dbReference>
<evidence type="ECO:0000256" key="3">
    <source>
        <dbReference type="ARBA" id="ARBA00022603"/>
    </source>
</evidence>
<dbReference type="Pfam" id="PF01135">
    <property type="entry name" value="PCMT"/>
    <property type="match status" value="1"/>
</dbReference>